<reference evidence="4" key="1">
    <citation type="submission" date="2009-02" db="EMBL/GenBank/DDBJ databases">
        <authorList>
            <person name="Fulton L."/>
            <person name="Clifton S."/>
            <person name="Fulton B."/>
            <person name="Xu J."/>
            <person name="Minx P."/>
            <person name="Pepin K.H."/>
            <person name="Johnson M."/>
            <person name="Bhonagiri V."/>
            <person name="Nash W.E."/>
            <person name="Mardis E.R."/>
            <person name="Wilson R.K."/>
        </authorList>
    </citation>
    <scope>NUCLEOTIDE SEQUENCE [LARGE SCALE GENOMIC DNA]</scope>
    <source>
        <strain evidence="4">DSM 15053</strain>
    </source>
</reference>
<keyword evidence="2" id="KW-0472">Membrane</keyword>
<sequence>MSFCSKCGKETGQGSKFCGNCGAPLKPVNIGLHTKRSTKIKMIVPTIAIISVCIIYMVSGIFSTEPVDSKHLKSGVSKAEGDSVGQNNEEPEAAVSSSDKVINEQTAAKAVGAFLQSDNLKTLSTTEYYEVRGDEAYRYNEMIYVPIYAPTGDRGLQFIYVAVANPASAFGDTTIFYEGEELQSGERLEEFQAYDYL</sequence>
<dbReference type="Pfam" id="PF13240">
    <property type="entry name" value="Zn_Ribbon_1"/>
    <property type="match status" value="1"/>
</dbReference>
<dbReference type="STRING" id="553973.CLOHYLEM_07683"/>
<dbReference type="HOGENOM" id="CLU_1382024_0_0_9"/>
<keyword evidence="5" id="KW-1185">Reference proteome</keyword>
<dbReference type="InterPro" id="IPR026870">
    <property type="entry name" value="Zinc_ribbon_dom"/>
</dbReference>
<evidence type="ECO:0000313" key="4">
    <source>
        <dbReference type="EMBL" id="EEG72281.1"/>
    </source>
</evidence>
<dbReference type="RefSeq" id="WP_006445024.1">
    <property type="nucleotide sequence ID" value="NZ_CP036524.1"/>
</dbReference>
<keyword evidence="2" id="KW-1133">Transmembrane helix</keyword>
<proteinExistence type="predicted"/>
<dbReference type="AlphaFoldDB" id="C0C6E6"/>
<feature type="transmembrane region" description="Helical" evidence="2">
    <location>
        <begin position="42"/>
        <end position="62"/>
    </location>
</feature>
<keyword evidence="2" id="KW-0812">Transmembrane</keyword>
<comment type="caution">
    <text evidence="4">The sequence shown here is derived from an EMBL/GenBank/DDBJ whole genome shotgun (WGS) entry which is preliminary data.</text>
</comment>
<feature type="region of interest" description="Disordered" evidence="1">
    <location>
        <begin position="73"/>
        <end position="99"/>
    </location>
</feature>
<protein>
    <recommendedName>
        <fullName evidence="3">Zinc-ribbon domain-containing protein</fullName>
    </recommendedName>
</protein>
<evidence type="ECO:0000313" key="5">
    <source>
        <dbReference type="Proteomes" id="UP000004893"/>
    </source>
</evidence>
<dbReference type="OrthoDB" id="5504276at2"/>
<evidence type="ECO:0000256" key="2">
    <source>
        <dbReference type="SAM" id="Phobius"/>
    </source>
</evidence>
<feature type="domain" description="Zinc-ribbon" evidence="3">
    <location>
        <begin position="3"/>
        <end position="25"/>
    </location>
</feature>
<reference evidence="4" key="2">
    <citation type="submission" date="2013-06" db="EMBL/GenBank/DDBJ databases">
        <title>Draft genome sequence of Clostridium hylemonae (DSM 15053).</title>
        <authorList>
            <person name="Sudarsanam P."/>
            <person name="Ley R."/>
            <person name="Guruge J."/>
            <person name="Turnbaugh P.J."/>
            <person name="Mahowald M."/>
            <person name="Liep D."/>
            <person name="Gordon J."/>
        </authorList>
    </citation>
    <scope>NUCLEOTIDE SEQUENCE</scope>
    <source>
        <strain evidence="4">DSM 15053</strain>
    </source>
</reference>
<gene>
    <name evidence="4" type="ORF">CLOHYLEM_07683</name>
</gene>
<accession>C0C6E6</accession>
<evidence type="ECO:0000256" key="1">
    <source>
        <dbReference type="SAM" id="MobiDB-lite"/>
    </source>
</evidence>
<evidence type="ECO:0000259" key="3">
    <source>
        <dbReference type="Pfam" id="PF13240"/>
    </source>
</evidence>
<dbReference type="Proteomes" id="UP000004893">
    <property type="component" value="Unassembled WGS sequence"/>
</dbReference>
<name>C0C6E6_9FIRM</name>
<dbReference type="EMBL" id="ABYI02000042">
    <property type="protein sequence ID" value="EEG72281.1"/>
    <property type="molecule type" value="Genomic_DNA"/>
</dbReference>
<organism evidence="4 5">
    <name type="scientific">[Clostridium] hylemonae DSM 15053</name>
    <dbReference type="NCBI Taxonomy" id="553973"/>
    <lineage>
        <taxon>Bacteria</taxon>
        <taxon>Bacillati</taxon>
        <taxon>Bacillota</taxon>
        <taxon>Clostridia</taxon>
        <taxon>Lachnospirales</taxon>
        <taxon>Lachnospiraceae</taxon>
    </lineage>
</organism>